<sequence>MDVCYGGWIVHEYVSDKDKQVLNIALQGFVGSTFVPIAVATQVVNGINYLFIAKSITATLPPKTGLAKIYVAATPAGHKPRLVNIEKII</sequence>
<dbReference type="Proteomes" id="UP001623660">
    <property type="component" value="Unassembled WGS sequence"/>
</dbReference>
<dbReference type="EMBL" id="JBJHZX010000084">
    <property type="protein sequence ID" value="MFL0198731.1"/>
    <property type="molecule type" value="Genomic_DNA"/>
</dbReference>
<proteinExistence type="predicted"/>
<evidence type="ECO:0000313" key="1">
    <source>
        <dbReference type="EMBL" id="MFL0198731.1"/>
    </source>
</evidence>
<protein>
    <submittedName>
        <fullName evidence="1">Uncharacterized protein</fullName>
    </submittedName>
</protein>
<reference evidence="1 2" key="1">
    <citation type="submission" date="2024-11" db="EMBL/GenBank/DDBJ databases">
        <authorList>
            <person name="Heng Y.C."/>
            <person name="Lim A.C.H."/>
            <person name="Lee J.K.Y."/>
            <person name="Kittelmann S."/>
        </authorList>
    </citation>
    <scope>NUCLEOTIDE SEQUENCE [LARGE SCALE GENOMIC DNA]</scope>
    <source>
        <strain evidence="1 2">WILCCON 0269</strain>
    </source>
</reference>
<gene>
    <name evidence="1" type="ORF">ACJDU8_24715</name>
</gene>
<accession>A0ABW8SSF2</accession>
<name>A0ABW8SSF2_9CLOT</name>
<dbReference type="InterPro" id="IPR046350">
    <property type="entry name" value="Cystatin_sf"/>
</dbReference>
<dbReference type="SUPFAM" id="SSF54403">
    <property type="entry name" value="Cystatin/monellin"/>
    <property type="match status" value="1"/>
</dbReference>
<comment type="caution">
    <text evidence="1">The sequence shown here is derived from an EMBL/GenBank/DDBJ whole genome shotgun (WGS) entry which is preliminary data.</text>
</comment>
<dbReference type="RefSeq" id="WP_406794845.1">
    <property type="nucleotide sequence ID" value="NZ_JBJHZX010000084.1"/>
</dbReference>
<organism evidence="1 2">
    <name type="scientific">Candidatus Clostridium eludens</name>
    <dbReference type="NCBI Taxonomy" id="3381663"/>
    <lineage>
        <taxon>Bacteria</taxon>
        <taxon>Bacillati</taxon>
        <taxon>Bacillota</taxon>
        <taxon>Clostridia</taxon>
        <taxon>Eubacteriales</taxon>
        <taxon>Clostridiaceae</taxon>
        <taxon>Clostridium</taxon>
    </lineage>
</organism>
<evidence type="ECO:0000313" key="2">
    <source>
        <dbReference type="Proteomes" id="UP001623660"/>
    </source>
</evidence>
<keyword evidence="2" id="KW-1185">Reference proteome</keyword>